<dbReference type="AlphaFoldDB" id="A0A0R3QHX0"/>
<name>A0A0R3QHX0_9BILA</name>
<protein>
    <submittedName>
        <fullName evidence="3">Ricin B-type lectin domain-containing protein</fullName>
    </submittedName>
</protein>
<dbReference type="Proteomes" id="UP000280834">
    <property type="component" value="Unassembled WGS sequence"/>
</dbReference>
<keyword evidence="2" id="KW-1185">Reference proteome</keyword>
<reference evidence="3" key="1">
    <citation type="submission" date="2017-02" db="UniProtKB">
        <authorList>
            <consortium name="WormBaseParasite"/>
        </authorList>
    </citation>
    <scope>IDENTIFICATION</scope>
</reference>
<dbReference type="WBParaSite" id="BTMF_0000599101-mRNA-1">
    <property type="protein sequence ID" value="BTMF_0000599101-mRNA-1"/>
    <property type="gene ID" value="BTMF_0000599101"/>
</dbReference>
<evidence type="ECO:0000313" key="1">
    <source>
        <dbReference type="EMBL" id="VDO17877.1"/>
    </source>
</evidence>
<accession>A0A0R3QHX0</accession>
<evidence type="ECO:0000313" key="3">
    <source>
        <dbReference type="WBParaSite" id="BTMF_0000599101-mRNA-1"/>
    </source>
</evidence>
<gene>
    <name evidence="1" type="ORF">BTMF_LOCUS5251</name>
</gene>
<sequence>MQDEIIYCKSDDTGKNMIICKDEKLAGLEMIVAECDDALFGGWHLALA</sequence>
<proteinExistence type="predicted"/>
<dbReference type="EMBL" id="UZAG01005555">
    <property type="protein sequence ID" value="VDO17877.1"/>
    <property type="molecule type" value="Genomic_DNA"/>
</dbReference>
<reference evidence="1 2" key="2">
    <citation type="submission" date="2018-11" db="EMBL/GenBank/DDBJ databases">
        <authorList>
            <consortium name="Pathogen Informatics"/>
        </authorList>
    </citation>
    <scope>NUCLEOTIDE SEQUENCE [LARGE SCALE GENOMIC DNA]</scope>
</reference>
<evidence type="ECO:0000313" key="2">
    <source>
        <dbReference type="Proteomes" id="UP000280834"/>
    </source>
</evidence>
<organism evidence="3">
    <name type="scientific">Brugia timori</name>
    <dbReference type="NCBI Taxonomy" id="42155"/>
    <lineage>
        <taxon>Eukaryota</taxon>
        <taxon>Metazoa</taxon>
        <taxon>Ecdysozoa</taxon>
        <taxon>Nematoda</taxon>
        <taxon>Chromadorea</taxon>
        <taxon>Rhabditida</taxon>
        <taxon>Spirurina</taxon>
        <taxon>Spiruromorpha</taxon>
        <taxon>Filarioidea</taxon>
        <taxon>Onchocercidae</taxon>
        <taxon>Brugia</taxon>
    </lineage>
</organism>